<feature type="transmembrane region" description="Helical" evidence="1">
    <location>
        <begin position="70"/>
        <end position="86"/>
    </location>
</feature>
<feature type="transmembrane region" description="Helical" evidence="1">
    <location>
        <begin position="187"/>
        <end position="207"/>
    </location>
</feature>
<evidence type="ECO:0000256" key="1">
    <source>
        <dbReference type="SAM" id="Phobius"/>
    </source>
</evidence>
<dbReference type="Proteomes" id="UP000272400">
    <property type="component" value="Unassembled WGS sequence"/>
</dbReference>
<feature type="transmembrane region" description="Helical" evidence="1">
    <location>
        <begin position="298"/>
        <end position="318"/>
    </location>
</feature>
<keyword evidence="1" id="KW-0812">Transmembrane</keyword>
<dbReference type="AlphaFoldDB" id="A0A3N1CS44"/>
<evidence type="ECO:0000313" key="2">
    <source>
        <dbReference type="EMBL" id="ROO84025.1"/>
    </source>
</evidence>
<feature type="transmembrane region" description="Helical" evidence="1">
    <location>
        <begin position="44"/>
        <end position="63"/>
    </location>
</feature>
<feature type="transmembrane region" description="Helical" evidence="1">
    <location>
        <begin position="213"/>
        <end position="233"/>
    </location>
</feature>
<feature type="transmembrane region" description="Helical" evidence="1">
    <location>
        <begin position="92"/>
        <end position="108"/>
    </location>
</feature>
<feature type="transmembrane region" description="Helical" evidence="1">
    <location>
        <begin position="240"/>
        <end position="261"/>
    </location>
</feature>
<feature type="transmembrane region" description="Helical" evidence="1">
    <location>
        <begin position="162"/>
        <end position="180"/>
    </location>
</feature>
<name>A0A3N1CS44_9ACTN</name>
<protein>
    <submittedName>
        <fullName evidence="2">Uncharacterized protein</fullName>
    </submittedName>
</protein>
<feature type="transmembrane region" description="Helical" evidence="1">
    <location>
        <begin position="267"/>
        <end position="286"/>
    </location>
</feature>
<comment type="caution">
    <text evidence="2">The sequence shown here is derived from an EMBL/GenBank/DDBJ whole genome shotgun (WGS) entry which is preliminary data.</text>
</comment>
<dbReference type="EMBL" id="RJKE01000001">
    <property type="protein sequence ID" value="ROO84025.1"/>
    <property type="molecule type" value="Genomic_DNA"/>
</dbReference>
<proteinExistence type="predicted"/>
<feature type="transmembrane region" description="Helical" evidence="1">
    <location>
        <begin position="21"/>
        <end position="38"/>
    </location>
</feature>
<keyword evidence="1" id="KW-1133">Transmembrane helix</keyword>
<reference evidence="2 3" key="1">
    <citation type="submission" date="2018-11" db="EMBL/GenBank/DDBJ databases">
        <title>Sequencing the genomes of 1000 actinobacteria strains.</title>
        <authorList>
            <person name="Klenk H.-P."/>
        </authorList>
    </citation>
    <scope>NUCLEOTIDE SEQUENCE [LARGE SCALE GENOMIC DNA]</scope>
    <source>
        <strain evidence="2 3">DSM 44254</strain>
    </source>
</reference>
<organism evidence="2 3">
    <name type="scientific">Actinocorallia herbida</name>
    <dbReference type="NCBI Taxonomy" id="58109"/>
    <lineage>
        <taxon>Bacteria</taxon>
        <taxon>Bacillati</taxon>
        <taxon>Actinomycetota</taxon>
        <taxon>Actinomycetes</taxon>
        <taxon>Streptosporangiales</taxon>
        <taxon>Thermomonosporaceae</taxon>
        <taxon>Actinocorallia</taxon>
    </lineage>
</organism>
<keyword evidence="1" id="KW-0472">Membrane</keyword>
<sequence length="320" mass="31977">MRMIRSTLLGGPEDPRWARPVLWVLAALAALLHFLGMGADPHPYYLIGTACAGASVFALYAAVGTRFGHGAGVLAGLALALSPVGIGRTSASDALALLLLILAAHAVAARGPILVRAACALVLGGAGVAVMEAEPWGFDTDLHGANLLAGAGSLADVPGGPFVWLLPFAAVSFAAGLAIARRDRARVAVLLLWGDWTAVSYLGYALGHSNGEAFTVLVPPGIAALAGIGAALMGRTGRPWPAVLSGCVLGTASVAFLVLGTEPDFQPWLRWTVAALACASAALMAGQRLACGSATLSGLLAGLAGPAVLALAAAGIIATG</sequence>
<accession>A0A3N1CS44</accession>
<gene>
    <name evidence="2" type="ORF">EDD29_1537</name>
</gene>
<keyword evidence="3" id="KW-1185">Reference proteome</keyword>
<evidence type="ECO:0000313" key="3">
    <source>
        <dbReference type="Proteomes" id="UP000272400"/>
    </source>
</evidence>